<evidence type="ECO:0000256" key="1">
    <source>
        <dbReference type="ARBA" id="ARBA00004651"/>
    </source>
</evidence>
<comment type="caution">
    <text evidence="9">The sequence shown here is derived from an EMBL/GenBank/DDBJ whole genome shotgun (WGS) entry which is preliminary data.</text>
</comment>
<keyword evidence="5 7" id="KW-1133">Transmembrane helix</keyword>
<dbReference type="PANTHER" id="PTHR23517:SF2">
    <property type="entry name" value="MULTIDRUG RESISTANCE PROTEIN MDTH"/>
    <property type="match status" value="1"/>
</dbReference>
<organism evidence="9 10">
    <name type="scientific">Flexivirga oryzae</name>
    <dbReference type="NCBI Taxonomy" id="1794944"/>
    <lineage>
        <taxon>Bacteria</taxon>
        <taxon>Bacillati</taxon>
        <taxon>Actinomycetota</taxon>
        <taxon>Actinomycetes</taxon>
        <taxon>Micrococcales</taxon>
        <taxon>Dermacoccaceae</taxon>
        <taxon>Flexivirga</taxon>
    </lineage>
</organism>
<dbReference type="AlphaFoldDB" id="A0A839N8B8"/>
<evidence type="ECO:0000256" key="7">
    <source>
        <dbReference type="SAM" id="Phobius"/>
    </source>
</evidence>
<keyword evidence="2" id="KW-0813">Transport</keyword>
<feature type="transmembrane region" description="Helical" evidence="7">
    <location>
        <begin position="308"/>
        <end position="330"/>
    </location>
</feature>
<dbReference type="PROSITE" id="PS50850">
    <property type="entry name" value="MFS"/>
    <property type="match status" value="1"/>
</dbReference>
<evidence type="ECO:0000256" key="4">
    <source>
        <dbReference type="ARBA" id="ARBA00022692"/>
    </source>
</evidence>
<evidence type="ECO:0000313" key="10">
    <source>
        <dbReference type="Proteomes" id="UP000559182"/>
    </source>
</evidence>
<dbReference type="GO" id="GO:0005886">
    <property type="term" value="C:plasma membrane"/>
    <property type="evidence" value="ECO:0007669"/>
    <property type="project" value="UniProtKB-SubCell"/>
</dbReference>
<keyword evidence="4 7" id="KW-0812">Transmembrane</keyword>
<evidence type="ECO:0000256" key="2">
    <source>
        <dbReference type="ARBA" id="ARBA00022448"/>
    </source>
</evidence>
<feature type="transmembrane region" description="Helical" evidence="7">
    <location>
        <begin position="342"/>
        <end position="365"/>
    </location>
</feature>
<keyword evidence="10" id="KW-1185">Reference proteome</keyword>
<feature type="transmembrane region" description="Helical" evidence="7">
    <location>
        <begin position="218"/>
        <end position="242"/>
    </location>
</feature>
<evidence type="ECO:0000313" key="9">
    <source>
        <dbReference type="EMBL" id="MBB2891455.1"/>
    </source>
</evidence>
<dbReference type="Gene3D" id="1.20.1250.20">
    <property type="entry name" value="MFS general substrate transporter like domains"/>
    <property type="match status" value="1"/>
</dbReference>
<evidence type="ECO:0000256" key="6">
    <source>
        <dbReference type="ARBA" id="ARBA00023136"/>
    </source>
</evidence>
<keyword evidence="6 7" id="KW-0472">Membrane</keyword>
<dbReference type="InterPro" id="IPR011701">
    <property type="entry name" value="MFS"/>
</dbReference>
<dbReference type="InterPro" id="IPR050171">
    <property type="entry name" value="MFS_Transporters"/>
</dbReference>
<accession>A0A839N8B8</accession>
<gene>
    <name evidence="9" type="ORF">FHU39_001439</name>
</gene>
<keyword evidence="3" id="KW-1003">Cell membrane</keyword>
<feature type="transmembrane region" description="Helical" evidence="7">
    <location>
        <begin position="248"/>
        <end position="271"/>
    </location>
</feature>
<feature type="transmembrane region" description="Helical" evidence="7">
    <location>
        <begin position="57"/>
        <end position="74"/>
    </location>
</feature>
<feature type="transmembrane region" description="Helical" evidence="7">
    <location>
        <begin position="30"/>
        <end position="51"/>
    </location>
</feature>
<feature type="transmembrane region" description="Helical" evidence="7">
    <location>
        <begin position="283"/>
        <end position="302"/>
    </location>
</feature>
<feature type="transmembrane region" description="Helical" evidence="7">
    <location>
        <begin position="178"/>
        <end position="198"/>
    </location>
</feature>
<feature type="transmembrane region" description="Helical" evidence="7">
    <location>
        <begin position="371"/>
        <end position="388"/>
    </location>
</feature>
<evidence type="ECO:0000259" key="8">
    <source>
        <dbReference type="PROSITE" id="PS50850"/>
    </source>
</evidence>
<dbReference type="SUPFAM" id="SSF103473">
    <property type="entry name" value="MFS general substrate transporter"/>
    <property type="match status" value="1"/>
</dbReference>
<reference evidence="9 10" key="1">
    <citation type="submission" date="2020-08" db="EMBL/GenBank/DDBJ databases">
        <title>Sequencing the genomes of 1000 actinobacteria strains.</title>
        <authorList>
            <person name="Klenk H.-P."/>
        </authorList>
    </citation>
    <scope>NUCLEOTIDE SEQUENCE [LARGE SCALE GENOMIC DNA]</scope>
    <source>
        <strain evidence="9 10">DSM 105369</strain>
    </source>
</reference>
<name>A0A839N8B8_9MICO</name>
<dbReference type="InterPro" id="IPR020846">
    <property type="entry name" value="MFS_dom"/>
</dbReference>
<dbReference type="Proteomes" id="UP000559182">
    <property type="component" value="Unassembled WGS sequence"/>
</dbReference>
<evidence type="ECO:0000256" key="3">
    <source>
        <dbReference type="ARBA" id="ARBA00022475"/>
    </source>
</evidence>
<protein>
    <submittedName>
        <fullName evidence="9">MFS family permease</fullName>
    </submittedName>
</protein>
<feature type="transmembrane region" description="Helical" evidence="7">
    <location>
        <begin position="149"/>
        <end position="172"/>
    </location>
</feature>
<feature type="transmembrane region" description="Helical" evidence="7">
    <location>
        <begin position="86"/>
        <end position="106"/>
    </location>
</feature>
<sequence length="406" mass="41760">MTAETIDDGDVIRHPLGAWRLLSGGARALLLARMVNRVGGFSMGFLAVLLTDELHESVRAAGLIMAAFGLATIPSRLAGGDLLDRIGARTTIMLGLIGCAATQLLLAAAQSTATAAIGAVGLGLSYELIEPPTQALIAQESDDRTRPALFGLLFVSMSVAAVAAGAVAAVVAGWDLRVLFVIDAATCLGCAVVIRGFLPAHRVALDDPGRWPWRDRRLMRLFALATVFTLVYMITIFGVPLTVADRRIGLWVIGVTTAVSAVVSVVAQPLLRVGRLNASDGSAAMATGFVVMAVSCAVLAMAHGPLAVLVFGVLGAIADVLLMSHLYARAARLAPAGAAGRYLAVFGLSWGIATTVAPLVIGATLTVRDGVPLWLGTALVALTLAVLAPRVGAAPRHTSAGAVVAD</sequence>
<evidence type="ECO:0000256" key="5">
    <source>
        <dbReference type="ARBA" id="ARBA00022989"/>
    </source>
</evidence>
<proteinExistence type="predicted"/>
<dbReference type="InterPro" id="IPR036259">
    <property type="entry name" value="MFS_trans_sf"/>
</dbReference>
<feature type="domain" description="Major facilitator superfamily (MFS) profile" evidence="8">
    <location>
        <begin position="25"/>
        <end position="406"/>
    </location>
</feature>
<dbReference type="RefSeq" id="WP_183319721.1">
    <property type="nucleotide sequence ID" value="NZ_JACHVQ010000001.1"/>
</dbReference>
<dbReference type="EMBL" id="JACHVQ010000001">
    <property type="protein sequence ID" value="MBB2891455.1"/>
    <property type="molecule type" value="Genomic_DNA"/>
</dbReference>
<dbReference type="Pfam" id="PF07690">
    <property type="entry name" value="MFS_1"/>
    <property type="match status" value="1"/>
</dbReference>
<comment type="subcellular location">
    <subcellularLocation>
        <location evidence="1">Cell membrane</location>
        <topology evidence="1">Multi-pass membrane protein</topology>
    </subcellularLocation>
</comment>
<dbReference type="GO" id="GO:0022857">
    <property type="term" value="F:transmembrane transporter activity"/>
    <property type="evidence" value="ECO:0007669"/>
    <property type="project" value="InterPro"/>
</dbReference>
<dbReference type="PANTHER" id="PTHR23517">
    <property type="entry name" value="RESISTANCE PROTEIN MDTM, PUTATIVE-RELATED-RELATED"/>
    <property type="match status" value="1"/>
</dbReference>